<dbReference type="EMBL" id="UINC01043314">
    <property type="protein sequence ID" value="SVB47173.1"/>
    <property type="molecule type" value="Genomic_DNA"/>
</dbReference>
<accession>A0A382EB25</accession>
<name>A0A382EB25_9ZZZZ</name>
<organism evidence="1">
    <name type="scientific">marine metagenome</name>
    <dbReference type="NCBI Taxonomy" id="408172"/>
    <lineage>
        <taxon>unclassified sequences</taxon>
        <taxon>metagenomes</taxon>
        <taxon>ecological metagenomes</taxon>
    </lineage>
</organism>
<sequence>MPMEESAMIELVQNMVIDNLGKEWACSLEVEKSTVTVHVEGYSKQYPLILSQDNTFIKNVNKKLKKLGFNEMLKPKVKDFNDTVVFDLMPSK</sequence>
<protein>
    <submittedName>
        <fullName evidence="1">Uncharacterized protein</fullName>
    </submittedName>
</protein>
<evidence type="ECO:0000313" key="1">
    <source>
        <dbReference type="EMBL" id="SVB47173.1"/>
    </source>
</evidence>
<dbReference type="AlphaFoldDB" id="A0A382EB25"/>
<proteinExistence type="predicted"/>
<gene>
    <name evidence="1" type="ORF">METZ01_LOCUS200027</name>
</gene>
<reference evidence="1" key="1">
    <citation type="submission" date="2018-05" db="EMBL/GenBank/DDBJ databases">
        <authorList>
            <person name="Lanie J.A."/>
            <person name="Ng W.-L."/>
            <person name="Kazmierczak K.M."/>
            <person name="Andrzejewski T.M."/>
            <person name="Davidsen T.M."/>
            <person name="Wayne K.J."/>
            <person name="Tettelin H."/>
            <person name="Glass J.I."/>
            <person name="Rusch D."/>
            <person name="Podicherti R."/>
            <person name="Tsui H.-C.T."/>
            <person name="Winkler M.E."/>
        </authorList>
    </citation>
    <scope>NUCLEOTIDE SEQUENCE</scope>
</reference>